<accession>A0A699GKL0</accession>
<dbReference type="EMBL" id="BKCJ010001836">
    <property type="protein sequence ID" value="GEU44361.1"/>
    <property type="molecule type" value="Genomic_DNA"/>
</dbReference>
<comment type="caution">
    <text evidence="1">The sequence shown here is derived from an EMBL/GenBank/DDBJ whole genome shotgun (WGS) entry which is preliminary data.</text>
</comment>
<proteinExistence type="predicted"/>
<reference evidence="1" key="1">
    <citation type="journal article" date="2019" name="Sci. Rep.">
        <title>Draft genome of Tanacetum cinerariifolium, the natural source of mosquito coil.</title>
        <authorList>
            <person name="Yamashiro T."/>
            <person name="Shiraishi A."/>
            <person name="Satake H."/>
            <person name="Nakayama K."/>
        </authorList>
    </citation>
    <scope>NUCLEOTIDE SEQUENCE</scope>
</reference>
<organism evidence="1">
    <name type="scientific">Tanacetum cinerariifolium</name>
    <name type="common">Dalmatian daisy</name>
    <name type="synonym">Chrysanthemum cinerariifolium</name>
    <dbReference type="NCBI Taxonomy" id="118510"/>
    <lineage>
        <taxon>Eukaryota</taxon>
        <taxon>Viridiplantae</taxon>
        <taxon>Streptophyta</taxon>
        <taxon>Embryophyta</taxon>
        <taxon>Tracheophyta</taxon>
        <taxon>Spermatophyta</taxon>
        <taxon>Magnoliopsida</taxon>
        <taxon>eudicotyledons</taxon>
        <taxon>Gunneridae</taxon>
        <taxon>Pentapetalae</taxon>
        <taxon>asterids</taxon>
        <taxon>campanulids</taxon>
        <taxon>Asterales</taxon>
        <taxon>Asteraceae</taxon>
        <taxon>Asteroideae</taxon>
        <taxon>Anthemideae</taxon>
        <taxon>Anthemidinae</taxon>
        <taxon>Tanacetum</taxon>
    </lineage>
</organism>
<gene>
    <name evidence="1" type="ORF">Tci_016339</name>
</gene>
<sequence length="138" mass="16423">MTTTNQWMSFVEIEQIVVQRVANAIETIAIYETKTRMAHESMSQTKQQEDKVAENANNKRKWEGYVFIHQISPILLISHTHLLHSPKMDFLFMIWGLNCIGELTGWYIRRKDEGVKMYKEFRLPIVVFRLKMYGYISY</sequence>
<evidence type="ECO:0000313" key="1">
    <source>
        <dbReference type="EMBL" id="GEU44361.1"/>
    </source>
</evidence>
<dbReference type="AlphaFoldDB" id="A0A699GKL0"/>
<name>A0A699GKL0_TANCI</name>
<protein>
    <submittedName>
        <fullName evidence="1">Uncharacterized protein</fullName>
    </submittedName>
</protein>